<reference evidence="2 3" key="1">
    <citation type="submission" date="2020-04" db="EMBL/GenBank/DDBJ databases">
        <title>Gordonia sp. nov. TBRC 11910.</title>
        <authorList>
            <person name="Suriyachadkun C."/>
        </authorList>
    </citation>
    <scope>NUCLEOTIDE SEQUENCE [LARGE SCALE GENOMIC DNA]</scope>
    <source>
        <strain evidence="2 3">TBRC 11910</strain>
    </source>
</reference>
<keyword evidence="3" id="KW-1185">Reference proteome</keyword>
<dbReference type="InterPro" id="IPR016166">
    <property type="entry name" value="FAD-bd_PCMH"/>
</dbReference>
<feature type="domain" description="FAD-binding PCMH-type" evidence="1">
    <location>
        <begin position="43"/>
        <end position="126"/>
    </location>
</feature>
<gene>
    <name evidence="2" type="ORF">HH308_09295</name>
</gene>
<dbReference type="Gene3D" id="3.30.465.10">
    <property type="match status" value="1"/>
</dbReference>
<dbReference type="PANTHER" id="PTHR42934">
    <property type="entry name" value="GLYCOLATE OXIDASE SUBUNIT GLCD"/>
    <property type="match status" value="1"/>
</dbReference>
<dbReference type="SUPFAM" id="SSF56176">
    <property type="entry name" value="FAD-binding/transporter-associated domain-like"/>
    <property type="match status" value="1"/>
</dbReference>
<dbReference type="Pfam" id="PF01565">
    <property type="entry name" value="FAD_binding_4"/>
    <property type="match status" value="1"/>
</dbReference>
<dbReference type="GO" id="GO:0071949">
    <property type="term" value="F:FAD binding"/>
    <property type="evidence" value="ECO:0007669"/>
    <property type="project" value="InterPro"/>
</dbReference>
<dbReference type="PANTHER" id="PTHR42934:SF2">
    <property type="entry name" value="GLYCOLATE OXIDASE SUBUNIT GLCD"/>
    <property type="match status" value="1"/>
</dbReference>
<evidence type="ECO:0000313" key="2">
    <source>
        <dbReference type="EMBL" id="NMO01409.1"/>
    </source>
</evidence>
<name>A0A848KTB2_9ACTN</name>
<dbReference type="InterPro" id="IPR036318">
    <property type="entry name" value="FAD-bd_PCMH-like_sf"/>
</dbReference>
<dbReference type="InterPro" id="IPR016169">
    <property type="entry name" value="FAD-bd_PCMH_sub2"/>
</dbReference>
<organism evidence="2 3">
    <name type="scientific">Gordonia asplenii</name>
    <dbReference type="NCBI Taxonomy" id="2725283"/>
    <lineage>
        <taxon>Bacteria</taxon>
        <taxon>Bacillati</taxon>
        <taxon>Actinomycetota</taxon>
        <taxon>Actinomycetes</taxon>
        <taxon>Mycobacteriales</taxon>
        <taxon>Gordoniaceae</taxon>
        <taxon>Gordonia</taxon>
    </lineage>
</organism>
<dbReference type="InterPro" id="IPR051914">
    <property type="entry name" value="FAD-linked_OxidoTrans_Type4"/>
</dbReference>
<sequence length="126" mass="13101">MSRPTAPRTELVIDGLRAGLGAAVVDDPDIVAAYRRDQSQLTPCGNPLVLVRARSVDDVIATMKTAHAQRIPVVTRGAGTGLSGGANALDGCIVLSTERLNRIVHIDVDARLVDPGLTDGRPPSAG</sequence>
<evidence type="ECO:0000313" key="3">
    <source>
        <dbReference type="Proteomes" id="UP000550729"/>
    </source>
</evidence>
<dbReference type="AlphaFoldDB" id="A0A848KTB2"/>
<accession>A0A848KTB2</accession>
<proteinExistence type="predicted"/>
<dbReference type="InterPro" id="IPR006094">
    <property type="entry name" value="Oxid_FAD_bind_N"/>
</dbReference>
<dbReference type="PROSITE" id="PS51387">
    <property type="entry name" value="FAD_PCMH"/>
    <property type="match status" value="1"/>
</dbReference>
<evidence type="ECO:0000259" key="1">
    <source>
        <dbReference type="PROSITE" id="PS51387"/>
    </source>
</evidence>
<comment type="caution">
    <text evidence="2">The sequence shown here is derived from an EMBL/GenBank/DDBJ whole genome shotgun (WGS) entry which is preliminary data.</text>
</comment>
<protein>
    <submittedName>
        <fullName evidence="2">FAD-binding oxidoreductase</fullName>
    </submittedName>
</protein>
<dbReference type="Proteomes" id="UP000550729">
    <property type="component" value="Unassembled WGS sequence"/>
</dbReference>
<dbReference type="EMBL" id="JABBNB010000008">
    <property type="protein sequence ID" value="NMO01409.1"/>
    <property type="molecule type" value="Genomic_DNA"/>
</dbReference>